<dbReference type="GO" id="GO:0005739">
    <property type="term" value="C:mitochondrion"/>
    <property type="evidence" value="ECO:0007669"/>
    <property type="project" value="TreeGrafter"/>
</dbReference>
<dbReference type="GO" id="GO:0006528">
    <property type="term" value="P:asparagine metabolic process"/>
    <property type="evidence" value="ECO:0007669"/>
    <property type="project" value="TreeGrafter"/>
</dbReference>
<sequence length="148" mass="17122">MRERSIPERSESKIYNTCPCFNENGYIGKFRKMHLFDVDIKDRMVFHESESLSPGKNPVILEHDKWKVGLGICYDVRFQEFGEYYVQNGCNILIYPSAFNLTTGPAHWELMARARAVQSQCYVAMCSPARNTSADYVAWGYSMVVDPW</sequence>
<dbReference type="PANTHER" id="PTHR23088">
    <property type="entry name" value="NITRILASE-RELATED"/>
    <property type="match status" value="1"/>
</dbReference>
<evidence type="ECO:0000313" key="7">
    <source>
        <dbReference type="WBParaSite" id="nRc.2.0.1.t32329-RA"/>
    </source>
</evidence>
<comment type="catalytic activity">
    <reaction evidence="4">
        <text>2-oxosuccinamate + H2O = oxaloacetate + NH4(+)</text>
        <dbReference type="Rhea" id="RHEA:59412"/>
        <dbReference type="ChEBI" id="CHEBI:15377"/>
        <dbReference type="ChEBI" id="CHEBI:16452"/>
        <dbReference type="ChEBI" id="CHEBI:28938"/>
        <dbReference type="ChEBI" id="CHEBI:57735"/>
        <dbReference type="EC" id="3.5.1.3"/>
    </reaction>
    <physiologicalReaction direction="left-to-right" evidence="4">
        <dbReference type="Rhea" id="RHEA:59413"/>
    </physiologicalReaction>
</comment>
<dbReference type="OMA" id="CPASFNM"/>
<reference evidence="7" key="1">
    <citation type="submission" date="2022-11" db="UniProtKB">
        <authorList>
            <consortium name="WormBaseParasite"/>
        </authorList>
    </citation>
    <scope>IDENTIFICATION</scope>
</reference>
<dbReference type="PANTHER" id="PTHR23088:SF30">
    <property type="entry name" value="OMEGA-AMIDASE NIT2"/>
    <property type="match status" value="1"/>
</dbReference>
<dbReference type="AlphaFoldDB" id="A0A915K1Y2"/>
<dbReference type="InterPro" id="IPR003010">
    <property type="entry name" value="C-N_Hydrolase"/>
</dbReference>
<evidence type="ECO:0000313" key="6">
    <source>
        <dbReference type="Proteomes" id="UP000887565"/>
    </source>
</evidence>
<evidence type="ECO:0000259" key="5">
    <source>
        <dbReference type="PROSITE" id="PS50263"/>
    </source>
</evidence>
<proteinExistence type="predicted"/>
<dbReference type="WBParaSite" id="nRc.2.0.1.t32329-RA">
    <property type="protein sequence ID" value="nRc.2.0.1.t32329-RA"/>
    <property type="gene ID" value="nRc.2.0.1.g32329"/>
</dbReference>
<dbReference type="GO" id="GO:0006541">
    <property type="term" value="P:glutamine metabolic process"/>
    <property type="evidence" value="ECO:0007669"/>
    <property type="project" value="TreeGrafter"/>
</dbReference>
<dbReference type="Proteomes" id="UP000887565">
    <property type="component" value="Unplaced"/>
</dbReference>
<evidence type="ECO:0000256" key="2">
    <source>
        <dbReference type="ARBA" id="ARBA00039118"/>
    </source>
</evidence>
<dbReference type="SUPFAM" id="SSF56317">
    <property type="entry name" value="Carbon-nitrogen hydrolase"/>
    <property type="match status" value="1"/>
</dbReference>
<evidence type="ECO:0000256" key="1">
    <source>
        <dbReference type="ARBA" id="ARBA00036637"/>
    </source>
</evidence>
<dbReference type="Gene3D" id="3.60.110.10">
    <property type="entry name" value="Carbon-nitrogen hydrolase"/>
    <property type="match status" value="1"/>
</dbReference>
<organism evidence="6 7">
    <name type="scientific">Romanomermis culicivorax</name>
    <name type="common">Nematode worm</name>
    <dbReference type="NCBI Taxonomy" id="13658"/>
    <lineage>
        <taxon>Eukaryota</taxon>
        <taxon>Metazoa</taxon>
        <taxon>Ecdysozoa</taxon>
        <taxon>Nematoda</taxon>
        <taxon>Enoplea</taxon>
        <taxon>Dorylaimia</taxon>
        <taxon>Mermithida</taxon>
        <taxon>Mermithoidea</taxon>
        <taxon>Mermithidae</taxon>
        <taxon>Romanomermis</taxon>
    </lineage>
</organism>
<comment type="catalytic activity">
    <reaction evidence="1">
        <text>2-oxoglutaramate + H2O = 2-oxoglutarate + NH4(+)</text>
        <dbReference type="Rhea" id="RHEA:32963"/>
        <dbReference type="ChEBI" id="CHEBI:15377"/>
        <dbReference type="ChEBI" id="CHEBI:16769"/>
        <dbReference type="ChEBI" id="CHEBI:16810"/>
        <dbReference type="ChEBI" id="CHEBI:28938"/>
        <dbReference type="EC" id="3.5.1.3"/>
    </reaction>
    <physiologicalReaction direction="left-to-right" evidence="1">
        <dbReference type="Rhea" id="RHEA:32964"/>
    </physiologicalReaction>
</comment>
<evidence type="ECO:0000256" key="4">
    <source>
        <dbReference type="ARBA" id="ARBA00048745"/>
    </source>
</evidence>
<protein>
    <recommendedName>
        <fullName evidence="2">omega-amidase</fullName>
        <ecNumber evidence="2">3.5.1.3</ecNumber>
    </recommendedName>
    <alternativeName>
        <fullName evidence="3">Nitrilase homolog 2</fullName>
    </alternativeName>
</protein>
<accession>A0A915K1Y2</accession>
<name>A0A915K1Y2_ROMCU</name>
<keyword evidence="6" id="KW-1185">Reference proteome</keyword>
<feature type="domain" description="CN hydrolase" evidence="5">
    <location>
        <begin position="1"/>
        <end position="148"/>
    </location>
</feature>
<dbReference type="GO" id="GO:0050152">
    <property type="term" value="F:omega-amidase activity"/>
    <property type="evidence" value="ECO:0007669"/>
    <property type="project" value="UniProtKB-EC"/>
</dbReference>
<dbReference type="Pfam" id="PF00795">
    <property type="entry name" value="CN_hydrolase"/>
    <property type="match status" value="1"/>
</dbReference>
<dbReference type="GO" id="GO:0006107">
    <property type="term" value="P:oxaloacetate metabolic process"/>
    <property type="evidence" value="ECO:0007669"/>
    <property type="project" value="TreeGrafter"/>
</dbReference>
<dbReference type="EC" id="3.5.1.3" evidence="2"/>
<dbReference type="InterPro" id="IPR036526">
    <property type="entry name" value="C-N_Hydrolase_sf"/>
</dbReference>
<dbReference type="PROSITE" id="PS50263">
    <property type="entry name" value="CN_HYDROLASE"/>
    <property type="match status" value="1"/>
</dbReference>
<evidence type="ECO:0000256" key="3">
    <source>
        <dbReference type="ARBA" id="ARBA00041576"/>
    </source>
</evidence>